<dbReference type="PANTHER" id="PTHR21028">
    <property type="entry name" value="SI:CH211-156B7.4"/>
    <property type="match status" value="1"/>
</dbReference>
<keyword evidence="3" id="KW-1185">Reference proteome</keyword>
<proteinExistence type="predicted"/>
<dbReference type="InterPro" id="IPR033469">
    <property type="entry name" value="CYTH-like_dom_sf"/>
</dbReference>
<dbReference type="InterPro" id="IPR008173">
    <property type="entry name" value="Adenylyl_cyclase_CyaB"/>
</dbReference>
<accession>D9Q2S9</accession>
<dbReference type="AlphaFoldDB" id="D9Q2S9"/>
<sequence>MDHVEVEVKLRVPCSQLELIANRAIQAGGKVEGPLEEIDVYYQHPCRDLKVSDEALRVRYVNGSPRSITYKGPREAGQFKARREVIVDVGSDPDVLLRQLGFEPAIRVSKARTYIRLGNVELTLDNVEGLGCFVEVESLRGKDEDVSAAIKALDIRGEVVNRTYAELVAELSSGSVRST</sequence>
<dbReference type="eggNOG" id="arCOG01723">
    <property type="taxonomic scope" value="Archaea"/>
</dbReference>
<dbReference type="PANTHER" id="PTHR21028:SF2">
    <property type="entry name" value="CYTH DOMAIN-CONTAINING PROTEIN"/>
    <property type="match status" value="1"/>
</dbReference>
<dbReference type="CDD" id="cd07890">
    <property type="entry name" value="CYTH-like_AC_IV-like"/>
    <property type="match status" value="1"/>
</dbReference>
<keyword evidence="2" id="KW-0456">Lyase</keyword>
<dbReference type="GO" id="GO:0004016">
    <property type="term" value="F:adenylate cyclase activity"/>
    <property type="evidence" value="ECO:0007669"/>
    <property type="project" value="UniProtKB-EC"/>
</dbReference>
<protein>
    <submittedName>
        <fullName evidence="2">Adenylate cyclase</fullName>
        <ecNumber evidence="2">4.6.1.1</ecNumber>
    </submittedName>
</protein>
<dbReference type="Proteomes" id="UP000000346">
    <property type="component" value="Chromosome"/>
</dbReference>
<organism evidence="2 3">
    <name type="scientific">Acidilobus saccharovorans (strain DSM 16705 / JCM 18335 / VKM B-2471 / 345-15)</name>
    <dbReference type="NCBI Taxonomy" id="666510"/>
    <lineage>
        <taxon>Archaea</taxon>
        <taxon>Thermoproteota</taxon>
        <taxon>Thermoprotei</taxon>
        <taxon>Acidilobales</taxon>
        <taxon>Acidilobaceae</taxon>
        <taxon>Acidilobus</taxon>
    </lineage>
</organism>
<evidence type="ECO:0000259" key="1">
    <source>
        <dbReference type="PROSITE" id="PS51707"/>
    </source>
</evidence>
<dbReference type="Pfam" id="PF01928">
    <property type="entry name" value="CYTH"/>
    <property type="match status" value="1"/>
</dbReference>
<dbReference type="RefSeq" id="WP_013267129.1">
    <property type="nucleotide sequence ID" value="NC_014374.1"/>
</dbReference>
<dbReference type="SUPFAM" id="SSF55154">
    <property type="entry name" value="CYTH-like phosphatases"/>
    <property type="match status" value="1"/>
</dbReference>
<feature type="domain" description="CYTH" evidence="1">
    <location>
        <begin position="3"/>
        <end position="170"/>
    </location>
</feature>
<dbReference type="EMBL" id="CP001742">
    <property type="protein sequence ID" value="ADL19617.1"/>
    <property type="molecule type" value="Genomic_DNA"/>
</dbReference>
<dbReference type="InterPro" id="IPR023577">
    <property type="entry name" value="CYTH_domain"/>
</dbReference>
<dbReference type="HOGENOM" id="CLU_105244_2_0_2"/>
<dbReference type="STRING" id="666510.ASAC_1212"/>
<dbReference type="GeneID" id="9499467"/>
<gene>
    <name evidence="2" type="ordered locus">ASAC_1212</name>
</gene>
<dbReference type="NCBIfam" id="TIGR00318">
    <property type="entry name" value="cyaB"/>
    <property type="match status" value="1"/>
</dbReference>
<dbReference type="InParanoid" id="D9Q2S9"/>
<dbReference type="Gene3D" id="2.40.320.10">
    <property type="entry name" value="Hypothetical Protein Pfu-838710-001"/>
    <property type="match status" value="1"/>
</dbReference>
<evidence type="ECO:0000313" key="2">
    <source>
        <dbReference type="EMBL" id="ADL19617.1"/>
    </source>
</evidence>
<reference evidence="2 3" key="1">
    <citation type="journal article" date="2010" name="Appl. Environ. Microbiol.">
        <title>The genome sequence of the crenarchaeon Acidilobus saccharovorans supports a new order, Acidilobales, and suggests an important ecological role in terrestrial acidic hot springs.</title>
        <authorList>
            <person name="Mardanov A.V."/>
            <person name="Svetlitchnyi V.A."/>
            <person name="Beletsky A.V."/>
            <person name="Prokofeva M.I."/>
            <person name="Bonch-Osmolovskaya E.A."/>
            <person name="Ravin N.V."/>
            <person name="Skryabin K.G."/>
        </authorList>
    </citation>
    <scope>NUCLEOTIDE SEQUENCE [LARGE SCALE GENOMIC DNA]</scope>
    <source>
        <strain evidence="3">DSM 16705 / JCM 18335 / VKM B-2471 / 345-15</strain>
    </source>
</reference>
<evidence type="ECO:0000313" key="3">
    <source>
        <dbReference type="Proteomes" id="UP000000346"/>
    </source>
</evidence>
<dbReference type="SMART" id="SM01118">
    <property type="entry name" value="CYTH"/>
    <property type="match status" value="1"/>
</dbReference>
<dbReference type="KEGG" id="asc:ASAC_1212"/>
<dbReference type="OrthoDB" id="46040at2157"/>
<dbReference type="PROSITE" id="PS51707">
    <property type="entry name" value="CYTH"/>
    <property type="match status" value="1"/>
</dbReference>
<name>D9Q2S9_ACIS3</name>
<dbReference type="EC" id="4.6.1.1" evidence="2"/>